<dbReference type="InterPro" id="IPR010896">
    <property type="entry name" value="NUMOD1"/>
</dbReference>
<evidence type="ECO:0000259" key="1">
    <source>
        <dbReference type="Pfam" id="PF07453"/>
    </source>
</evidence>
<keyword evidence="4" id="KW-1185">Reference proteome</keyword>
<feature type="domain" description="Nuclease-associated modular DNA-binding 1" evidence="1">
    <location>
        <begin position="351"/>
        <end position="380"/>
    </location>
</feature>
<sequence length="405" mass="47182">MELTCQQAMWILTGVNMHIDRIKNFISMYPQIYSDENTDKINEIKTNRKYIWICNKGHKFEALPSNIIKDDGFHCTVCSNHTVLQGYNDMATTHPECMKYLLNLEDGYKYTFGSNKKIYWKCPDCGYVMYKAPNKFLTNKNKCNNCNDFISYGEKYVSKFLDLMNTNYTKHVSFKWSGKKSYDFYLKDYMCIIEVHGKQHYIESGFTDLGGRTLKQEKANDDFKKDIASKNGIQHYIEINARNSDADYIKNSILQSNIETVLNQKITLSDEQWELCHVATCNNMLKTVCDIYENKTKSIKEISREVGYCRNTIVSWLKKGAKIGWCSYDSKEAVLKANKETSKRTVKTMSKPIFQMTKDLKIIGEYPSINEAQRKLHISHIWDVIVGRRQSAGGYIWGYQELDMN</sequence>
<dbReference type="Pfam" id="PF07453">
    <property type="entry name" value="NUMOD1"/>
    <property type="match status" value="1"/>
</dbReference>
<dbReference type="KEGG" id="bhan:CGC63_09305"/>
<dbReference type="RefSeq" id="WP_003020698.1">
    <property type="nucleotide sequence ID" value="NZ_CP022413.2"/>
</dbReference>
<reference evidence="3" key="1">
    <citation type="submission" date="2009-09" db="EMBL/GenBank/DDBJ databases">
        <authorList>
            <person name="Weinstock G."/>
            <person name="Sodergren E."/>
            <person name="Clifton S."/>
            <person name="Fulton L."/>
            <person name="Fulton B."/>
            <person name="Courtney L."/>
            <person name="Fronick C."/>
            <person name="Harrison M."/>
            <person name="Strong C."/>
            <person name="Farmer C."/>
            <person name="Delahaunty K."/>
            <person name="Markovic C."/>
            <person name="Hall O."/>
            <person name="Minx P."/>
            <person name="Tomlinson C."/>
            <person name="Mitreva M."/>
            <person name="Nelson J."/>
            <person name="Hou S."/>
            <person name="Wollam A."/>
            <person name="Pepin K.H."/>
            <person name="Johnson M."/>
            <person name="Bhonagiri V."/>
            <person name="Nash W.E."/>
            <person name="Warren W."/>
            <person name="Chinwalla A."/>
            <person name="Mardis E.R."/>
            <person name="Wilson R.K."/>
        </authorList>
    </citation>
    <scope>NUCLEOTIDE SEQUENCE [LARGE SCALE GENOMIC DNA]</scope>
    <source>
        <strain evidence="3">DSM 20583</strain>
    </source>
</reference>
<dbReference type="HOGENOM" id="CLU_679106_0_0_9"/>
<feature type="domain" description="Treble clef zinc finger" evidence="2">
    <location>
        <begin position="111"/>
        <end position="147"/>
    </location>
</feature>
<name>C9L7W4_BLAHA</name>
<organism evidence="3 4">
    <name type="scientific">Blautia hansenii DSM 20583</name>
    <dbReference type="NCBI Taxonomy" id="537007"/>
    <lineage>
        <taxon>Bacteria</taxon>
        <taxon>Bacillati</taxon>
        <taxon>Bacillota</taxon>
        <taxon>Clostridia</taxon>
        <taxon>Lachnospirales</taxon>
        <taxon>Lachnospiraceae</taxon>
        <taxon>Blautia</taxon>
    </lineage>
</organism>
<proteinExistence type="predicted"/>
<comment type="caution">
    <text evidence="3">The sequence shown here is derived from an EMBL/GenBank/DDBJ whole genome shotgun (WGS) entry which is preliminary data.</text>
</comment>
<dbReference type="AlphaFoldDB" id="C9L7W4"/>
<dbReference type="EMBL" id="ABYU02000016">
    <property type="protein sequence ID" value="EEX21859.1"/>
    <property type="molecule type" value="Genomic_DNA"/>
</dbReference>
<gene>
    <name evidence="3" type="ORF">BLAHAN_05487</name>
</gene>
<dbReference type="Pfam" id="PF14311">
    <property type="entry name" value="DUF4379"/>
    <property type="match status" value="1"/>
</dbReference>
<dbReference type="Proteomes" id="UP000003755">
    <property type="component" value="Unassembled WGS sequence"/>
</dbReference>
<dbReference type="SMART" id="SM00497">
    <property type="entry name" value="IENR1"/>
    <property type="match status" value="2"/>
</dbReference>
<dbReference type="InterPro" id="IPR003647">
    <property type="entry name" value="Intron_nuc_1_rpt"/>
</dbReference>
<accession>C9L7W4</accession>
<dbReference type="eggNOG" id="COG1996">
    <property type="taxonomic scope" value="Bacteria"/>
</dbReference>
<evidence type="ECO:0000313" key="4">
    <source>
        <dbReference type="Proteomes" id="UP000003755"/>
    </source>
</evidence>
<dbReference type="InterPro" id="IPR036388">
    <property type="entry name" value="WH-like_DNA-bd_sf"/>
</dbReference>
<dbReference type="InterPro" id="IPR025487">
    <property type="entry name" value="DUF4379"/>
</dbReference>
<dbReference type="STRING" id="537007.BLAHAN_05487"/>
<evidence type="ECO:0000259" key="2">
    <source>
        <dbReference type="Pfam" id="PF14311"/>
    </source>
</evidence>
<evidence type="ECO:0000313" key="3">
    <source>
        <dbReference type="EMBL" id="EEX21859.1"/>
    </source>
</evidence>
<dbReference type="Gene3D" id="1.10.10.10">
    <property type="entry name" value="Winged helix-like DNA-binding domain superfamily/Winged helix DNA-binding domain"/>
    <property type="match status" value="1"/>
</dbReference>
<protein>
    <submittedName>
        <fullName evidence="3">NUMOD1 domain protein</fullName>
    </submittedName>
</protein>